<evidence type="ECO:0000313" key="2">
    <source>
        <dbReference type="EMBL" id="KUJ10915.1"/>
    </source>
</evidence>
<keyword evidence="3" id="KW-1185">Reference proteome</keyword>
<gene>
    <name evidence="2" type="ORF">LY89DRAFT_675014</name>
</gene>
<accession>A0A194WSH5</accession>
<dbReference type="Pfam" id="PF26647">
    <property type="entry name" value="zf_Tbcl_3"/>
    <property type="match status" value="1"/>
</dbReference>
<dbReference type="InParanoid" id="A0A194WSH5"/>
<dbReference type="EMBL" id="KQ947428">
    <property type="protein sequence ID" value="KUJ10915.1"/>
    <property type="molecule type" value="Genomic_DNA"/>
</dbReference>
<dbReference type="RefSeq" id="XP_018065270.1">
    <property type="nucleotide sequence ID" value="XM_018213480.1"/>
</dbReference>
<dbReference type="OrthoDB" id="5600002at2759"/>
<organism evidence="2 3">
    <name type="scientific">Mollisia scopiformis</name>
    <name type="common">Conifer needle endophyte fungus</name>
    <name type="synonym">Phialocephala scopiformis</name>
    <dbReference type="NCBI Taxonomy" id="149040"/>
    <lineage>
        <taxon>Eukaryota</taxon>
        <taxon>Fungi</taxon>
        <taxon>Dikarya</taxon>
        <taxon>Ascomycota</taxon>
        <taxon>Pezizomycotina</taxon>
        <taxon>Leotiomycetes</taxon>
        <taxon>Helotiales</taxon>
        <taxon>Mollisiaceae</taxon>
        <taxon>Mollisia</taxon>
    </lineage>
</organism>
<reference evidence="2 3" key="1">
    <citation type="submission" date="2015-10" db="EMBL/GenBank/DDBJ databases">
        <title>Full genome of DAOMC 229536 Phialocephala scopiformis, a fungal endophyte of spruce producing the potent anti-insectan compound rugulosin.</title>
        <authorList>
            <consortium name="DOE Joint Genome Institute"/>
            <person name="Walker A.K."/>
            <person name="Frasz S.L."/>
            <person name="Seifert K.A."/>
            <person name="Miller J.D."/>
            <person name="Mondo S.J."/>
            <person name="Labutti K."/>
            <person name="Lipzen A."/>
            <person name="Dockter R."/>
            <person name="Kennedy M."/>
            <person name="Grigoriev I.V."/>
            <person name="Spatafora J.W."/>
        </authorList>
    </citation>
    <scope>NUCLEOTIDE SEQUENCE [LARGE SCALE GENOMIC DNA]</scope>
    <source>
        <strain evidence="2 3">CBS 120377</strain>
    </source>
</reference>
<evidence type="ECO:0000313" key="3">
    <source>
        <dbReference type="Proteomes" id="UP000070700"/>
    </source>
</evidence>
<dbReference type="Proteomes" id="UP000070700">
    <property type="component" value="Unassembled WGS sequence"/>
</dbReference>
<dbReference type="AlphaFoldDB" id="A0A194WSH5"/>
<dbReference type="GeneID" id="28823206"/>
<dbReference type="InterPro" id="IPR058251">
    <property type="entry name" value="zf_Tbcl_3"/>
</dbReference>
<feature type="domain" description="Probable treble clef zinc finger" evidence="1">
    <location>
        <begin position="26"/>
        <end position="64"/>
    </location>
</feature>
<evidence type="ECO:0000259" key="1">
    <source>
        <dbReference type="Pfam" id="PF26647"/>
    </source>
</evidence>
<dbReference type="KEGG" id="psco:LY89DRAFT_675014"/>
<sequence length="325" mass="37391">MANNIEVYGAYARAHHQTCKLHGIDRMTKCSGITRRGGICANKATTPSTPSVIPTCRIHRDQRKQYNEHALMARQLQNISNGEFVSNVISTPAGSYRPVEPVWDPPINERYFTMIRSFRVELMFHHPINYTRCQPPGSSASDTEKRKALELRLAEYCDKLHKLVGRFKRRPIAHLEIAMKFSNAYVELASFPTPLENHEMEFLFPNRVSSAAIRGFANYLKCWSKDLSSPQPSSKCNQLLEIYWRLESLLASITEHCNLDQRFFQFGPLLQAARIAREASNLEYFKKSWDRVVAIWLERLDDQKVFRSNVTRSINVISSIIQKGP</sequence>
<protein>
    <recommendedName>
        <fullName evidence="1">Probable treble clef zinc finger domain-containing protein</fullName>
    </recommendedName>
</protein>
<proteinExistence type="predicted"/>
<name>A0A194WSH5_MOLSC</name>